<dbReference type="Gene3D" id="2.102.10.10">
    <property type="entry name" value="Rieske [2Fe-2S] iron-sulphur domain"/>
    <property type="match status" value="1"/>
</dbReference>
<dbReference type="Gene3D" id="3.30.9.10">
    <property type="entry name" value="D-Amino Acid Oxidase, subunit A, domain 2"/>
    <property type="match status" value="1"/>
</dbReference>
<dbReference type="PANTHER" id="PTHR13847">
    <property type="entry name" value="SARCOSINE DEHYDROGENASE-RELATED"/>
    <property type="match status" value="1"/>
</dbReference>
<dbReference type="OrthoDB" id="429143at2759"/>
<evidence type="ECO:0000259" key="6">
    <source>
        <dbReference type="PROSITE" id="PS51296"/>
    </source>
</evidence>
<feature type="region of interest" description="Disordered" evidence="5">
    <location>
        <begin position="1"/>
        <end position="20"/>
    </location>
</feature>
<dbReference type="InterPro" id="IPR017941">
    <property type="entry name" value="Rieske_2Fe-2S"/>
</dbReference>
<proteinExistence type="predicted"/>
<gene>
    <name evidence="7" type="ORF">H072_519</name>
</gene>
<sequence>MSRPSSNDSSNNPGMTFSSGRNDAVWTALQPYDSWPKFSKLPEDIETEVIVVGAGMAGISTAYELVSRGIKTVLIDAREVTSGETGRTSGHLSDFLGSRWKSIIQEHGVENAKLLYESHRYAIERVGEISKKHGIECEYEELPGWVMVQVPSSSSDYNEKNDLTGEPDAFKTMGYEDRVRYDEKEELGPYSGAVLKIEGQAKFHPTKYLHGLLNELVKNHSDIFSCYTNTRMRSYKTHSGKIEVETEGELPPDPKPMSSAKGHSIHASHLVMASNIPLNAADMILKCHTYRTYCIASTIPAASAPPYLLYNNSDPYIYVRTAAHPDPSKRYLLIGGEDHKTGILSKEDYSAKFSKLVNWGKQFFPDMLDSPDFAWSGQVVEAADNVAYIGRDSTLGNNIWISTGDCGNGLTHAVIASKILSDEITGVHNPWAKLYSPSRKPSPRSIPEVISENVEQVSKYARAITVDIRDIEELPVCSGGVLHSGLKKLGKPVAAYKDENGDVRTFSAICPHAGGIVAWNAVEKSWDCPVHGSRFDGLTGKCVFGPSNRGLTAEDENAEVAIESSASG</sequence>
<dbReference type="InterPro" id="IPR006076">
    <property type="entry name" value="FAD-dep_OxRdtase"/>
</dbReference>
<dbReference type="PROSITE" id="PS51296">
    <property type="entry name" value="RIESKE"/>
    <property type="match status" value="1"/>
</dbReference>
<protein>
    <recommendedName>
        <fullName evidence="6">Rieske domain-containing protein</fullName>
    </recommendedName>
</protein>
<organism evidence="7 8">
    <name type="scientific">Dactylellina haptotyla (strain CBS 200.50)</name>
    <name type="common">Nematode-trapping fungus</name>
    <name type="synonym">Monacrosporium haptotylum</name>
    <dbReference type="NCBI Taxonomy" id="1284197"/>
    <lineage>
        <taxon>Eukaryota</taxon>
        <taxon>Fungi</taxon>
        <taxon>Dikarya</taxon>
        <taxon>Ascomycota</taxon>
        <taxon>Pezizomycotina</taxon>
        <taxon>Orbiliomycetes</taxon>
        <taxon>Orbiliales</taxon>
        <taxon>Orbiliaceae</taxon>
        <taxon>Dactylellina</taxon>
    </lineage>
</organism>
<feature type="domain" description="Rieske" evidence="6">
    <location>
        <begin position="474"/>
        <end position="553"/>
    </location>
</feature>
<evidence type="ECO:0000256" key="4">
    <source>
        <dbReference type="ARBA" id="ARBA00023014"/>
    </source>
</evidence>
<evidence type="ECO:0000313" key="7">
    <source>
        <dbReference type="EMBL" id="EPS45491.1"/>
    </source>
</evidence>
<dbReference type="InterPro" id="IPR036922">
    <property type="entry name" value="Rieske_2Fe-2S_sf"/>
</dbReference>
<evidence type="ECO:0000256" key="5">
    <source>
        <dbReference type="SAM" id="MobiDB-lite"/>
    </source>
</evidence>
<evidence type="ECO:0000256" key="1">
    <source>
        <dbReference type="ARBA" id="ARBA00022714"/>
    </source>
</evidence>
<dbReference type="GO" id="GO:0051537">
    <property type="term" value="F:2 iron, 2 sulfur cluster binding"/>
    <property type="evidence" value="ECO:0007669"/>
    <property type="project" value="UniProtKB-KW"/>
</dbReference>
<keyword evidence="2" id="KW-0479">Metal-binding</keyword>
<dbReference type="PANTHER" id="PTHR13847:SF281">
    <property type="entry name" value="FAD DEPENDENT OXIDOREDUCTASE DOMAIN-CONTAINING PROTEIN"/>
    <property type="match status" value="1"/>
</dbReference>
<evidence type="ECO:0000256" key="3">
    <source>
        <dbReference type="ARBA" id="ARBA00023004"/>
    </source>
</evidence>
<dbReference type="Gene3D" id="3.50.50.60">
    <property type="entry name" value="FAD/NAD(P)-binding domain"/>
    <property type="match status" value="1"/>
</dbReference>
<dbReference type="Proteomes" id="UP000015100">
    <property type="component" value="Unassembled WGS sequence"/>
</dbReference>
<dbReference type="GO" id="GO:0005737">
    <property type="term" value="C:cytoplasm"/>
    <property type="evidence" value="ECO:0007669"/>
    <property type="project" value="TreeGrafter"/>
</dbReference>
<keyword evidence="8" id="KW-1185">Reference proteome</keyword>
<keyword evidence="1" id="KW-0001">2Fe-2S</keyword>
<evidence type="ECO:0000313" key="8">
    <source>
        <dbReference type="Proteomes" id="UP000015100"/>
    </source>
</evidence>
<name>S8AWX0_DACHA</name>
<dbReference type="OMA" id="WDCPVHG"/>
<dbReference type="HOGENOM" id="CLU_007884_15_1_1"/>
<dbReference type="EMBL" id="AQGS01000014">
    <property type="protein sequence ID" value="EPS45491.1"/>
    <property type="molecule type" value="Genomic_DNA"/>
</dbReference>
<keyword evidence="4" id="KW-0411">Iron-sulfur</keyword>
<evidence type="ECO:0000256" key="2">
    <source>
        <dbReference type="ARBA" id="ARBA00022723"/>
    </source>
</evidence>
<dbReference type="SUPFAM" id="SSF50022">
    <property type="entry name" value="ISP domain"/>
    <property type="match status" value="1"/>
</dbReference>
<dbReference type="SUPFAM" id="SSF51905">
    <property type="entry name" value="FAD/NAD(P)-binding domain"/>
    <property type="match status" value="1"/>
</dbReference>
<dbReference type="eggNOG" id="ENOG502QV7F">
    <property type="taxonomic scope" value="Eukaryota"/>
</dbReference>
<keyword evidence="3" id="KW-0408">Iron</keyword>
<reference evidence="8" key="2">
    <citation type="submission" date="2013-04" db="EMBL/GenBank/DDBJ databases">
        <title>Genomic mechanisms accounting for the adaptation to parasitism in nematode-trapping fungi.</title>
        <authorList>
            <person name="Ahren D.G."/>
        </authorList>
    </citation>
    <scope>NUCLEOTIDE SEQUENCE [LARGE SCALE GENOMIC DNA]</scope>
    <source>
        <strain evidence="8">CBS 200.50</strain>
    </source>
</reference>
<comment type="caution">
    <text evidence="7">The sequence shown here is derived from an EMBL/GenBank/DDBJ whole genome shotgun (WGS) entry which is preliminary data.</text>
</comment>
<dbReference type="Pfam" id="PF00355">
    <property type="entry name" value="Rieske"/>
    <property type="match status" value="1"/>
</dbReference>
<accession>S8AWX0</accession>
<dbReference type="InterPro" id="IPR036188">
    <property type="entry name" value="FAD/NAD-bd_sf"/>
</dbReference>
<reference evidence="7 8" key="1">
    <citation type="journal article" date="2013" name="PLoS Genet.">
        <title>Genomic mechanisms accounting for the adaptation to parasitism in nematode-trapping fungi.</title>
        <authorList>
            <person name="Meerupati T."/>
            <person name="Andersson K.M."/>
            <person name="Friman E."/>
            <person name="Kumar D."/>
            <person name="Tunlid A."/>
            <person name="Ahren D."/>
        </authorList>
    </citation>
    <scope>NUCLEOTIDE SEQUENCE [LARGE SCALE GENOMIC DNA]</scope>
    <source>
        <strain evidence="7 8">CBS 200.50</strain>
    </source>
</reference>
<feature type="compositionally biased region" description="Low complexity" evidence="5">
    <location>
        <begin position="1"/>
        <end position="12"/>
    </location>
</feature>
<dbReference type="GO" id="GO:0046872">
    <property type="term" value="F:metal ion binding"/>
    <property type="evidence" value="ECO:0007669"/>
    <property type="project" value="UniProtKB-KW"/>
</dbReference>
<dbReference type="Pfam" id="PF01266">
    <property type="entry name" value="DAO"/>
    <property type="match status" value="1"/>
</dbReference>
<dbReference type="AlphaFoldDB" id="S8AWX0"/>